<evidence type="ECO:0000313" key="1">
    <source>
        <dbReference type="EnsemblMetazoa" id="RPRC010208-PA"/>
    </source>
</evidence>
<dbReference type="EMBL" id="ACPB03008056">
    <property type="status" value="NOT_ANNOTATED_CDS"/>
    <property type="molecule type" value="Genomic_DNA"/>
</dbReference>
<keyword evidence="2" id="KW-1185">Reference proteome</keyword>
<proteinExistence type="predicted"/>
<dbReference type="EMBL" id="ACPB03008055">
    <property type="status" value="NOT_ANNOTATED_CDS"/>
    <property type="molecule type" value="Genomic_DNA"/>
</dbReference>
<protein>
    <submittedName>
        <fullName evidence="1">Uncharacterized protein</fullName>
    </submittedName>
</protein>
<dbReference type="InParanoid" id="T1I1N8"/>
<accession>T1I1N8</accession>
<evidence type="ECO:0000313" key="2">
    <source>
        <dbReference type="Proteomes" id="UP000015103"/>
    </source>
</evidence>
<reference evidence="1" key="1">
    <citation type="submission" date="2015-05" db="UniProtKB">
        <authorList>
            <consortium name="EnsemblMetazoa"/>
        </authorList>
    </citation>
    <scope>IDENTIFICATION</scope>
</reference>
<dbReference type="Proteomes" id="UP000015103">
    <property type="component" value="Unassembled WGS sequence"/>
</dbReference>
<organism evidence="1 2">
    <name type="scientific">Rhodnius prolixus</name>
    <name type="common">Triatomid bug</name>
    <dbReference type="NCBI Taxonomy" id="13249"/>
    <lineage>
        <taxon>Eukaryota</taxon>
        <taxon>Metazoa</taxon>
        <taxon>Ecdysozoa</taxon>
        <taxon>Arthropoda</taxon>
        <taxon>Hexapoda</taxon>
        <taxon>Insecta</taxon>
        <taxon>Pterygota</taxon>
        <taxon>Neoptera</taxon>
        <taxon>Paraneoptera</taxon>
        <taxon>Hemiptera</taxon>
        <taxon>Heteroptera</taxon>
        <taxon>Panheteroptera</taxon>
        <taxon>Cimicomorpha</taxon>
        <taxon>Reduviidae</taxon>
        <taxon>Triatominae</taxon>
        <taxon>Rhodnius</taxon>
    </lineage>
</organism>
<dbReference type="EnsemblMetazoa" id="RPRC010208-RA">
    <property type="protein sequence ID" value="RPRC010208-PA"/>
    <property type="gene ID" value="RPRC010208"/>
</dbReference>
<dbReference type="HOGENOM" id="CLU_3336143_0_0_1"/>
<name>T1I1N8_RHOPR</name>
<sequence length="38" mass="4236">MAFLLMTGFLILGIDEAITAIPGHIDKKTFPVNRRTSF</sequence>
<dbReference type="AlphaFoldDB" id="T1I1N8"/>